<sequence>MPRAEETQKAVRDAMAKYEAMVLHEKNFDAASQSHKYPHAISAAEVLRMAGIRSRTTLSASYHDTLRRELDVLIDSLKQKCRKGKAAKKVAQETRHRINREDQLAQSIIALQYKLLEQQKKILAQDKELDELRGRETMGATVVNLRRARRASKASDDA</sequence>
<evidence type="ECO:0000313" key="2">
    <source>
        <dbReference type="Proteomes" id="UP000580654"/>
    </source>
</evidence>
<proteinExistence type="predicted"/>
<accession>A0A840Y6J0</accession>
<keyword evidence="1" id="KW-0670">Pyruvate</keyword>
<dbReference type="RefSeq" id="WP_184518397.1">
    <property type="nucleotide sequence ID" value="NZ_JACIJD010000010.1"/>
</dbReference>
<dbReference type="AlphaFoldDB" id="A0A840Y6J0"/>
<name>A0A840Y6J0_9PROT</name>
<organism evidence="1 2">
    <name type="scientific">Muricoccus pecuniae</name>
    <dbReference type="NCBI Taxonomy" id="693023"/>
    <lineage>
        <taxon>Bacteria</taxon>
        <taxon>Pseudomonadati</taxon>
        <taxon>Pseudomonadota</taxon>
        <taxon>Alphaproteobacteria</taxon>
        <taxon>Acetobacterales</taxon>
        <taxon>Roseomonadaceae</taxon>
        <taxon>Muricoccus</taxon>
    </lineage>
</organism>
<keyword evidence="2" id="KW-1185">Reference proteome</keyword>
<dbReference type="Proteomes" id="UP000580654">
    <property type="component" value="Unassembled WGS sequence"/>
</dbReference>
<gene>
    <name evidence="1" type="ORF">FHS87_002425</name>
</gene>
<protein>
    <submittedName>
        <fullName evidence="1">Phosphoenolpyruvate carboxylase</fullName>
    </submittedName>
</protein>
<comment type="caution">
    <text evidence="1">The sequence shown here is derived from an EMBL/GenBank/DDBJ whole genome shotgun (WGS) entry which is preliminary data.</text>
</comment>
<reference evidence="1 2" key="1">
    <citation type="submission" date="2020-08" db="EMBL/GenBank/DDBJ databases">
        <title>Genomic Encyclopedia of Type Strains, Phase IV (KMG-IV): sequencing the most valuable type-strain genomes for metagenomic binning, comparative biology and taxonomic classification.</title>
        <authorList>
            <person name="Goeker M."/>
        </authorList>
    </citation>
    <scope>NUCLEOTIDE SEQUENCE [LARGE SCALE GENOMIC DNA]</scope>
    <source>
        <strain evidence="1 2">DSM 25622</strain>
    </source>
</reference>
<dbReference type="EMBL" id="JACIJD010000010">
    <property type="protein sequence ID" value="MBB5694379.1"/>
    <property type="molecule type" value="Genomic_DNA"/>
</dbReference>
<evidence type="ECO:0000313" key="1">
    <source>
        <dbReference type="EMBL" id="MBB5694379.1"/>
    </source>
</evidence>